<comment type="caution">
    <text evidence="1">The sequence shown here is derived from an EMBL/GenBank/DDBJ whole genome shotgun (WGS) entry which is preliminary data.</text>
</comment>
<sequence>MKGMKGMMELKRILGRKIGIVVLVLVTVAALLGCAKEGIADIDNGELRFEEITTIEVTRMLPIDDEVIRLNDEEIKDFVSLVNSFELKRDDEAQSDKIGTPFVFTLEQPDGSETTLQYFDNILTVNSKDRYRISEGDGTMLMDYCDRVYQYEPELVKICRQYINEKKTFSAKAVNIDYSIYRIEEMTLDDYKSAAFITDEKVTEKKISDYRMVTVGDTQPDEIGMHNYAVLLVDVKNKVVKGYAPTK</sequence>
<reference evidence="1 2" key="1">
    <citation type="submission" date="2018-08" db="EMBL/GenBank/DDBJ databases">
        <title>A genome reference for cultivated species of the human gut microbiota.</title>
        <authorList>
            <person name="Zou Y."/>
            <person name="Xue W."/>
            <person name="Luo G."/>
        </authorList>
    </citation>
    <scope>NUCLEOTIDE SEQUENCE [LARGE SCALE GENOMIC DNA]</scope>
    <source>
        <strain evidence="1 2">AM07-24</strain>
    </source>
</reference>
<dbReference type="Proteomes" id="UP000284841">
    <property type="component" value="Unassembled WGS sequence"/>
</dbReference>
<name>A0A415E6J7_9FIRM</name>
<keyword evidence="2" id="KW-1185">Reference proteome</keyword>
<dbReference type="AlphaFoldDB" id="A0A415E6J7"/>
<gene>
    <name evidence="1" type="ORF">DW099_01570</name>
</gene>
<evidence type="ECO:0000313" key="2">
    <source>
        <dbReference type="Proteomes" id="UP000284841"/>
    </source>
</evidence>
<dbReference type="STRING" id="1776384.GCA_900086585_02592"/>
<proteinExistence type="predicted"/>
<dbReference type="RefSeq" id="WP_118333386.1">
    <property type="nucleotide sequence ID" value="NZ_AP025567.1"/>
</dbReference>
<organism evidence="1 2">
    <name type="scientific">Emergencia timonensis</name>
    <dbReference type="NCBI Taxonomy" id="1776384"/>
    <lineage>
        <taxon>Bacteria</taxon>
        <taxon>Bacillati</taxon>
        <taxon>Bacillota</taxon>
        <taxon>Clostridia</taxon>
        <taxon>Peptostreptococcales</taxon>
        <taxon>Anaerovoracaceae</taxon>
        <taxon>Emergencia</taxon>
    </lineage>
</organism>
<dbReference type="EMBL" id="QRMS01000001">
    <property type="protein sequence ID" value="RHJ89290.1"/>
    <property type="molecule type" value="Genomic_DNA"/>
</dbReference>
<dbReference type="OrthoDB" id="9943229at2"/>
<protein>
    <submittedName>
        <fullName evidence="1">Uncharacterized protein</fullName>
    </submittedName>
</protein>
<evidence type="ECO:0000313" key="1">
    <source>
        <dbReference type="EMBL" id="RHJ89290.1"/>
    </source>
</evidence>
<dbReference type="PROSITE" id="PS51257">
    <property type="entry name" value="PROKAR_LIPOPROTEIN"/>
    <property type="match status" value="1"/>
</dbReference>
<accession>A0A415E6J7</accession>